<comment type="caution">
    <text evidence="3">The sequence shown here is derived from an EMBL/GenBank/DDBJ whole genome shotgun (WGS) entry which is preliminary data.</text>
</comment>
<evidence type="ECO:0000256" key="2">
    <source>
        <dbReference type="SAM" id="Phobius"/>
    </source>
</evidence>
<dbReference type="EMBL" id="QGTL01000026">
    <property type="protein sequence ID" value="PWV66862.1"/>
    <property type="molecule type" value="Genomic_DNA"/>
</dbReference>
<feature type="compositionally biased region" description="Low complexity" evidence="1">
    <location>
        <begin position="67"/>
        <end position="89"/>
    </location>
</feature>
<keyword evidence="2" id="KW-1133">Transmembrane helix</keyword>
<dbReference type="AlphaFoldDB" id="A0A317N0N4"/>
<protein>
    <submittedName>
        <fullName evidence="3">Uncharacterized protein</fullName>
    </submittedName>
</protein>
<feature type="compositionally biased region" description="Gly residues" evidence="1">
    <location>
        <begin position="34"/>
        <end position="48"/>
    </location>
</feature>
<keyword evidence="4" id="KW-1185">Reference proteome</keyword>
<keyword evidence="2" id="KW-0472">Membrane</keyword>
<gene>
    <name evidence="3" type="ORF">DFR69_1261</name>
</gene>
<feature type="transmembrane region" description="Helical" evidence="2">
    <location>
        <begin position="12"/>
        <end position="33"/>
    </location>
</feature>
<proteinExistence type="predicted"/>
<feature type="region of interest" description="Disordered" evidence="1">
    <location>
        <begin position="34"/>
        <end position="89"/>
    </location>
</feature>
<keyword evidence="2" id="KW-0812">Transmembrane</keyword>
<reference evidence="3 4" key="1">
    <citation type="submission" date="2018-05" db="EMBL/GenBank/DDBJ databases">
        <title>Genomic Encyclopedia of Type Strains, Phase IV (KMG-IV): sequencing the most valuable type-strain genomes for metagenomic binning, comparative biology and taxonomic classification.</title>
        <authorList>
            <person name="Goeker M."/>
        </authorList>
    </citation>
    <scope>NUCLEOTIDE SEQUENCE [LARGE SCALE GENOMIC DNA]</scope>
    <source>
        <strain evidence="3 4">DSM 44717</strain>
    </source>
</reference>
<evidence type="ECO:0000256" key="1">
    <source>
        <dbReference type="SAM" id="MobiDB-lite"/>
    </source>
</evidence>
<accession>A0A317N0N4</accession>
<name>A0A317N0N4_9NOCA</name>
<organism evidence="3 4">
    <name type="scientific">Nocardia neocaledoniensis</name>
    <dbReference type="NCBI Taxonomy" id="236511"/>
    <lineage>
        <taxon>Bacteria</taxon>
        <taxon>Bacillati</taxon>
        <taxon>Actinomycetota</taxon>
        <taxon>Actinomycetes</taxon>
        <taxon>Mycobacteriales</taxon>
        <taxon>Nocardiaceae</taxon>
        <taxon>Nocardia</taxon>
    </lineage>
</organism>
<dbReference type="Proteomes" id="UP000246410">
    <property type="component" value="Unassembled WGS sequence"/>
</dbReference>
<evidence type="ECO:0000313" key="3">
    <source>
        <dbReference type="EMBL" id="PWV66862.1"/>
    </source>
</evidence>
<sequence>SEPPKRRGVPRWVIIGGIGLAVIAILMVVMMLAGGGEGHGPGRHGGSGNPPAGVSHTSPPPGAHTTVPGASSGAVAPPAGHVPPSGAHG</sequence>
<evidence type="ECO:0000313" key="4">
    <source>
        <dbReference type="Proteomes" id="UP000246410"/>
    </source>
</evidence>
<feature type="non-terminal residue" evidence="3">
    <location>
        <position position="1"/>
    </location>
</feature>